<feature type="compositionally biased region" description="Low complexity" evidence="1">
    <location>
        <begin position="96"/>
        <end position="110"/>
    </location>
</feature>
<sequence length="125" mass="12995">MVAVPAVFGGPVQGTLPPETLRPGRGASFRLGPQFSLSLSALPRPRSPAGEQAPRQDPFSGSSSVCRSGPQDLLGLALAGTHPLRVSRSGPPGLGSPVRPRSGLSPRPSRQTPTVIQWTDRSPQS</sequence>
<name>A0AAV7VQH4_PLEWA</name>
<dbReference type="Proteomes" id="UP001066276">
    <property type="component" value="Chromosome 2_1"/>
</dbReference>
<gene>
    <name evidence="2" type="ORF">NDU88_006114</name>
</gene>
<feature type="region of interest" description="Disordered" evidence="1">
    <location>
        <begin position="1"/>
        <end position="125"/>
    </location>
</feature>
<proteinExistence type="predicted"/>
<accession>A0AAV7VQH4</accession>
<reference evidence="2" key="1">
    <citation type="journal article" date="2022" name="bioRxiv">
        <title>Sequencing and chromosome-scale assembly of the giantPleurodeles waltlgenome.</title>
        <authorList>
            <person name="Brown T."/>
            <person name="Elewa A."/>
            <person name="Iarovenko S."/>
            <person name="Subramanian E."/>
            <person name="Araus A.J."/>
            <person name="Petzold A."/>
            <person name="Susuki M."/>
            <person name="Suzuki K.-i.T."/>
            <person name="Hayashi T."/>
            <person name="Toyoda A."/>
            <person name="Oliveira C."/>
            <person name="Osipova E."/>
            <person name="Leigh N.D."/>
            <person name="Simon A."/>
            <person name="Yun M.H."/>
        </authorList>
    </citation>
    <scope>NUCLEOTIDE SEQUENCE</scope>
    <source>
        <strain evidence="2">20211129_DDA</strain>
        <tissue evidence="2">Liver</tissue>
    </source>
</reference>
<protein>
    <submittedName>
        <fullName evidence="2">Uncharacterized protein</fullName>
    </submittedName>
</protein>
<feature type="compositionally biased region" description="Polar residues" evidence="1">
    <location>
        <begin position="111"/>
        <end position="125"/>
    </location>
</feature>
<evidence type="ECO:0000313" key="3">
    <source>
        <dbReference type="Proteomes" id="UP001066276"/>
    </source>
</evidence>
<comment type="caution">
    <text evidence="2">The sequence shown here is derived from an EMBL/GenBank/DDBJ whole genome shotgun (WGS) entry which is preliminary data.</text>
</comment>
<dbReference type="EMBL" id="JANPWB010000003">
    <property type="protein sequence ID" value="KAJ1202314.1"/>
    <property type="molecule type" value="Genomic_DNA"/>
</dbReference>
<organism evidence="2 3">
    <name type="scientific">Pleurodeles waltl</name>
    <name type="common">Iberian ribbed newt</name>
    <dbReference type="NCBI Taxonomy" id="8319"/>
    <lineage>
        <taxon>Eukaryota</taxon>
        <taxon>Metazoa</taxon>
        <taxon>Chordata</taxon>
        <taxon>Craniata</taxon>
        <taxon>Vertebrata</taxon>
        <taxon>Euteleostomi</taxon>
        <taxon>Amphibia</taxon>
        <taxon>Batrachia</taxon>
        <taxon>Caudata</taxon>
        <taxon>Salamandroidea</taxon>
        <taxon>Salamandridae</taxon>
        <taxon>Pleurodelinae</taxon>
        <taxon>Pleurodeles</taxon>
    </lineage>
</organism>
<dbReference type="AlphaFoldDB" id="A0AAV7VQH4"/>
<evidence type="ECO:0000256" key="1">
    <source>
        <dbReference type="SAM" id="MobiDB-lite"/>
    </source>
</evidence>
<evidence type="ECO:0000313" key="2">
    <source>
        <dbReference type="EMBL" id="KAJ1202314.1"/>
    </source>
</evidence>
<keyword evidence="3" id="KW-1185">Reference proteome</keyword>
<feature type="compositionally biased region" description="Low complexity" evidence="1">
    <location>
        <begin position="36"/>
        <end position="49"/>
    </location>
</feature>